<evidence type="ECO:0000259" key="11">
    <source>
        <dbReference type="PROSITE" id="PS51846"/>
    </source>
</evidence>
<dbReference type="Proteomes" id="UP000000268">
    <property type="component" value="Chromosome"/>
</dbReference>
<feature type="domain" description="CNNM transmembrane" evidence="11">
    <location>
        <begin position="21"/>
        <end position="229"/>
    </location>
</feature>
<name>B0CBD4_ACAM1</name>
<dbReference type="Gene3D" id="3.10.580.10">
    <property type="entry name" value="CBS-domain"/>
    <property type="match status" value="1"/>
</dbReference>
<dbReference type="SUPFAM" id="SSF54631">
    <property type="entry name" value="CBS-domain pair"/>
    <property type="match status" value="1"/>
</dbReference>
<evidence type="ECO:0000256" key="5">
    <source>
        <dbReference type="ARBA" id="ARBA00022737"/>
    </source>
</evidence>
<evidence type="ECO:0000256" key="3">
    <source>
        <dbReference type="ARBA" id="ARBA00022475"/>
    </source>
</evidence>
<dbReference type="InterPro" id="IPR044751">
    <property type="entry name" value="Ion_transp-like_CBS"/>
</dbReference>
<dbReference type="InterPro" id="IPR002550">
    <property type="entry name" value="CNNM"/>
</dbReference>
<evidence type="ECO:0000256" key="7">
    <source>
        <dbReference type="ARBA" id="ARBA00023122"/>
    </source>
</evidence>
<feature type="transmembrane region" description="Helical" evidence="10">
    <location>
        <begin position="29"/>
        <end position="52"/>
    </location>
</feature>
<evidence type="ECO:0000256" key="6">
    <source>
        <dbReference type="ARBA" id="ARBA00022989"/>
    </source>
</evidence>
<dbReference type="Pfam" id="PF00571">
    <property type="entry name" value="CBS"/>
    <property type="match status" value="1"/>
</dbReference>
<evidence type="ECO:0000313" key="12">
    <source>
        <dbReference type="EMBL" id="ABW27919.1"/>
    </source>
</evidence>
<dbReference type="PANTHER" id="PTHR43099:SF2">
    <property type="entry name" value="UPF0053 PROTEIN YRKA"/>
    <property type="match status" value="1"/>
</dbReference>
<keyword evidence="13" id="KW-1185">Reference proteome</keyword>
<keyword evidence="5" id="KW-0677">Repeat</keyword>
<organism evidence="12 13">
    <name type="scientific">Acaryochloris marina (strain MBIC 11017)</name>
    <dbReference type="NCBI Taxonomy" id="329726"/>
    <lineage>
        <taxon>Bacteria</taxon>
        <taxon>Bacillati</taxon>
        <taxon>Cyanobacteriota</taxon>
        <taxon>Cyanophyceae</taxon>
        <taxon>Acaryochloridales</taxon>
        <taxon>Acaryochloridaceae</taxon>
        <taxon>Acaryochloris</taxon>
    </lineage>
</organism>
<keyword evidence="7" id="KW-0129">CBS domain</keyword>
<dbReference type="AlphaFoldDB" id="B0CBD4"/>
<reference evidence="12 13" key="1">
    <citation type="journal article" date="2008" name="Proc. Natl. Acad. Sci. U.S.A.">
        <title>Niche adaptation and genome expansion in the chlorophyll d-producing cyanobacterium Acaryochloris marina.</title>
        <authorList>
            <person name="Swingley W.D."/>
            <person name="Chen M."/>
            <person name="Cheung P.C."/>
            <person name="Conrad A.L."/>
            <person name="Dejesa L.C."/>
            <person name="Hao J."/>
            <person name="Honchak B.M."/>
            <person name="Karbach L.E."/>
            <person name="Kurdoglu A."/>
            <person name="Lahiri S."/>
            <person name="Mastrian S.D."/>
            <person name="Miyashita H."/>
            <person name="Page L."/>
            <person name="Ramakrishna P."/>
            <person name="Satoh S."/>
            <person name="Sattley W.M."/>
            <person name="Shimada Y."/>
            <person name="Taylor H.L."/>
            <person name="Tomo T."/>
            <person name="Tsuchiya T."/>
            <person name="Wang Z.T."/>
            <person name="Raymond J."/>
            <person name="Mimuro M."/>
            <person name="Blankenship R.E."/>
            <person name="Touchman J.W."/>
        </authorList>
    </citation>
    <scope>NUCLEOTIDE SEQUENCE [LARGE SCALE GENOMIC DNA]</scope>
    <source>
        <strain evidence="13">MBIC 11017</strain>
    </source>
</reference>
<dbReference type="InterPro" id="IPR036318">
    <property type="entry name" value="FAD-bd_PCMH-like_sf"/>
</dbReference>
<dbReference type="Gene3D" id="3.30.465.10">
    <property type="match status" value="1"/>
</dbReference>
<dbReference type="GO" id="GO:0005886">
    <property type="term" value="C:plasma membrane"/>
    <property type="evidence" value="ECO:0007669"/>
    <property type="project" value="UniProtKB-SubCell"/>
</dbReference>
<proteinExistence type="inferred from homology"/>
<dbReference type="GO" id="GO:0050660">
    <property type="term" value="F:flavin adenine dinucleotide binding"/>
    <property type="evidence" value="ECO:0007669"/>
    <property type="project" value="InterPro"/>
</dbReference>
<dbReference type="SUPFAM" id="SSF56176">
    <property type="entry name" value="FAD-binding/transporter-associated domain-like"/>
    <property type="match status" value="1"/>
</dbReference>
<dbReference type="InterPro" id="IPR000644">
    <property type="entry name" value="CBS_dom"/>
</dbReference>
<feature type="transmembrane region" description="Helical" evidence="10">
    <location>
        <begin position="124"/>
        <end position="143"/>
    </location>
</feature>
<dbReference type="CDD" id="cd04590">
    <property type="entry name" value="CBS_pair_CorC_HlyC_assoc"/>
    <property type="match status" value="1"/>
</dbReference>
<dbReference type="SMART" id="SM01091">
    <property type="entry name" value="CorC_HlyC"/>
    <property type="match status" value="1"/>
</dbReference>
<dbReference type="eggNOG" id="COG1253">
    <property type="taxonomic scope" value="Bacteria"/>
</dbReference>
<gene>
    <name evidence="12" type="ordered locus">AM1_2921</name>
</gene>
<evidence type="ECO:0000313" key="13">
    <source>
        <dbReference type="Proteomes" id="UP000000268"/>
    </source>
</evidence>
<dbReference type="InterPro" id="IPR046342">
    <property type="entry name" value="CBS_dom_sf"/>
</dbReference>
<keyword evidence="3" id="KW-1003">Cell membrane</keyword>
<dbReference type="InterPro" id="IPR051676">
    <property type="entry name" value="UPF0053_domain"/>
</dbReference>
<dbReference type="STRING" id="329726.AM1_2921"/>
<keyword evidence="6 9" id="KW-1133">Transmembrane helix</keyword>
<evidence type="ECO:0000256" key="2">
    <source>
        <dbReference type="ARBA" id="ARBA00006337"/>
    </source>
</evidence>
<dbReference type="PROSITE" id="PS51846">
    <property type="entry name" value="CNNM"/>
    <property type="match status" value="1"/>
</dbReference>
<dbReference type="Pfam" id="PF01595">
    <property type="entry name" value="CNNM"/>
    <property type="match status" value="1"/>
</dbReference>
<dbReference type="InterPro" id="IPR005170">
    <property type="entry name" value="Transptr-assoc_dom"/>
</dbReference>
<evidence type="ECO:0000256" key="4">
    <source>
        <dbReference type="ARBA" id="ARBA00022692"/>
    </source>
</evidence>
<dbReference type="Pfam" id="PF03471">
    <property type="entry name" value="CorC_HlyC"/>
    <property type="match status" value="1"/>
</dbReference>
<evidence type="ECO:0000256" key="10">
    <source>
        <dbReference type="SAM" id="Phobius"/>
    </source>
</evidence>
<sequence length="482" mass="53666">MLPYWAQLSTSRLSDQFSGLSAPEIGSRLFAIAALIAINGFFVTAEFSIVAVRRSRINQLVQEGDTQAKLVQQLQQDIARLLSTTQIGITLSSLALGWIGEHTVAVLIISWLRQSALSDSTQVFIAHTLAVPIAFLVIAYLQIVLGELCPKALALLYSEQLARFLGPTSLTIARLFNPLIWILNQSTRCLLGLVGIEYSDQDWYHQVTPEELQLMIATSTESTGLEADERELLTNVFEFTDVLVEEVMIPRTRIDSLEESATFQMLLEEVARSGHNYYPVIGESLDDIRGIVRFKELAVAFAKGDLQNDTSIRAWVQTAWFVPEGTLINEVLQLMQKYHLDIVMVREEEVNGTAGLVTLNDLVHEIIGGDDATGNDATPPIQELDNHTFIVQAQTDLDEVNEQLGIALPIVDDYQTLGGFLLFQLQKLPLPGEVHHLYDLEFTIISTDGPRLDQIQIHQSEFGIRSDLPTHLGHQTDSTPNH</sequence>
<comment type="subcellular location">
    <subcellularLocation>
        <location evidence="1">Cell membrane</location>
        <topology evidence="1">Multi-pass membrane protein</topology>
    </subcellularLocation>
</comment>
<dbReference type="PANTHER" id="PTHR43099">
    <property type="entry name" value="UPF0053 PROTEIN YRKA"/>
    <property type="match status" value="1"/>
</dbReference>
<keyword evidence="8 9" id="KW-0472">Membrane</keyword>
<evidence type="ECO:0000256" key="9">
    <source>
        <dbReference type="PROSITE-ProRule" id="PRU01193"/>
    </source>
</evidence>
<comment type="similarity">
    <text evidence="2">Belongs to the UPF0053 family.</text>
</comment>
<dbReference type="InterPro" id="IPR016169">
    <property type="entry name" value="FAD-bd_PCMH_sub2"/>
</dbReference>
<dbReference type="HOGENOM" id="CLU_015237_4_0_3"/>
<protein>
    <recommendedName>
        <fullName evidence="11">CNNM transmembrane domain-containing protein</fullName>
    </recommendedName>
</protein>
<evidence type="ECO:0000256" key="1">
    <source>
        <dbReference type="ARBA" id="ARBA00004651"/>
    </source>
</evidence>
<keyword evidence="4 9" id="KW-0812">Transmembrane</keyword>
<accession>B0CBD4</accession>
<dbReference type="KEGG" id="amr:AM1_2921"/>
<dbReference type="EMBL" id="CP000828">
    <property type="protein sequence ID" value="ABW27919.1"/>
    <property type="molecule type" value="Genomic_DNA"/>
</dbReference>
<evidence type="ECO:0000256" key="8">
    <source>
        <dbReference type="ARBA" id="ARBA00023136"/>
    </source>
</evidence>